<feature type="region of interest" description="Disordered" evidence="1">
    <location>
        <begin position="38"/>
        <end position="78"/>
    </location>
</feature>
<evidence type="ECO:0000256" key="1">
    <source>
        <dbReference type="SAM" id="MobiDB-lite"/>
    </source>
</evidence>
<reference evidence="2" key="1">
    <citation type="submission" date="2015-12" db="EMBL/GenBank/DDBJ databases">
        <title>Gene expression during late stages of embryo sac development: a critical building block for successful pollen-pistil interactions.</title>
        <authorList>
            <person name="Liu Y."/>
            <person name="Joly V."/>
            <person name="Sabar M."/>
            <person name="Matton D.P."/>
        </authorList>
    </citation>
    <scope>NUCLEOTIDE SEQUENCE</scope>
</reference>
<organism evidence="2">
    <name type="scientific">Solanum chacoense</name>
    <name type="common">Chaco potato</name>
    <dbReference type="NCBI Taxonomy" id="4108"/>
    <lineage>
        <taxon>Eukaryota</taxon>
        <taxon>Viridiplantae</taxon>
        <taxon>Streptophyta</taxon>
        <taxon>Embryophyta</taxon>
        <taxon>Tracheophyta</taxon>
        <taxon>Spermatophyta</taxon>
        <taxon>Magnoliopsida</taxon>
        <taxon>eudicotyledons</taxon>
        <taxon>Gunneridae</taxon>
        <taxon>Pentapetalae</taxon>
        <taxon>asterids</taxon>
        <taxon>lamiids</taxon>
        <taxon>Solanales</taxon>
        <taxon>Solanaceae</taxon>
        <taxon>Solanoideae</taxon>
        <taxon>Solaneae</taxon>
        <taxon>Solanum</taxon>
    </lineage>
</organism>
<accession>A0A0V0GUH1</accession>
<protein>
    <submittedName>
        <fullName evidence="2">Putative ovule protein</fullName>
    </submittedName>
</protein>
<dbReference type="AlphaFoldDB" id="A0A0V0GUH1"/>
<feature type="compositionally biased region" description="Basic and acidic residues" evidence="1">
    <location>
        <begin position="65"/>
        <end position="78"/>
    </location>
</feature>
<name>A0A0V0GUH1_SOLCH</name>
<sequence length="78" mass="8439">METEIVQNAVCLPPSPDQTAPSWISTLATGARTCITKTGAERSMSTKTSGTIGRVNLKSKGNMNKRNDTNRGQERKSK</sequence>
<proteinExistence type="predicted"/>
<dbReference type="EMBL" id="GEDG01030620">
    <property type="protein sequence ID" value="JAP11828.1"/>
    <property type="molecule type" value="Transcribed_RNA"/>
</dbReference>
<evidence type="ECO:0000313" key="2">
    <source>
        <dbReference type="EMBL" id="JAP11828.1"/>
    </source>
</evidence>